<feature type="domain" description="DEP" evidence="2">
    <location>
        <begin position="43"/>
        <end position="127"/>
    </location>
</feature>
<dbReference type="Pfam" id="PF00610">
    <property type="entry name" value="DEP"/>
    <property type="match status" value="1"/>
</dbReference>
<sequence length="756" mass="87085">MWIATINYLYICAFIPIHICRIKMDNKEPYRATKLWNEVIAAFQSGMPVKKHRRRIQTYHNCFTASEAVTWLHCYLMNNPNFGLDVTRQQTINLLQKFLKCHVIESITIRSKEKQFSDDSHLYRFTPLSQMSKPSAVCLIQSPSFGARTRKLNRMQTRTKSPPPIQKENLPECHFVERKLSSDEEKMMWKKVTLSRLEKLFPSVLDVLKDKDIDGLIVKHNVSRLSKTGVVCLVDKTDDIPHWVISAMKCLANWPNASGSGSCLPNYPGFEKDVFKVVRDFFINTQVPLLTESITPLLIKVFCHFTHQEYIDFNSAKTSLVVSNLNSSNRSSHLSTLSTAVKTSTPLGTNDHNSRISNSNKDQTSQGKILLDDPELMWDYPSAVFYETDFATSDPITRMISSNQSCANSMGSIESVSTISVCSQNHRSEVLNEDLMRTRAPLKAWSSNLYLQDEVKEHRSPRKFSQIDICEGHSFDYIHYGSGSNVYLCEINDLDTSNLSARTVIEVEQDECNESSKRYNRQGLYYSSNAICSDDSSSQINQTPQKSGNQSFGKEKEYCEELKLSFQLILLFLPSVNRRQLHLLMRLINKVLKNGKFVLNVQTSMRHYLLDTFLSAIVQSNQRYTLLSEMAAFLMDNCEFLFQIPNGLKQEVEDMSRSCFGRIKYTVDDTCLLTYCEMVSKQQYEDQKISISKEALKSLLNSIVLDQNISEKERRKKIKQFKENHPDVYYLQFSEKQDYTMKPKQTLLNKLARLRI</sequence>
<comment type="caution">
    <text evidence="3">The sequence shown here is derived from an EMBL/GenBank/DDBJ whole genome shotgun (WGS) entry which is preliminary data.</text>
</comment>
<organism evidence="3 4">
    <name type="scientific">Nephila pilipes</name>
    <name type="common">Giant wood spider</name>
    <name type="synonym">Nephila maculata</name>
    <dbReference type="NCBI Taxonomy" id="299642"/>
    <lineage>
        <taxon>Eukaryota</taxon>
        <taxon>Metazoa</taxon>
        <taxon>Ecdysozoa</taxon>
        <taxon>Arthropoda</taxon>
        <taxon>Chelicerata</taxon>
        <taxon>Arachnida</taxon>
        <taxon>Araneae</taxon>
        <taxon>Araneomorphae</taxon>
        <taxon>Entelegynae</taxon>
        <taxon>Araneoidea</taxon>
        <taxon>Nephilidae</taxon>
        <taxon>Nephila</taxon>
    </lineage>
</organism>
<feature type="region of interest" description="Disordered" evidence="1">
    <location>
        <begin position="336"/>
        <end position="366"/>
    </location>
</feature>
<name>A0A8X6T9L7_NEPPI</name>
<dbReference type="AlphaFoldDB" id="A0A8X6T9L7"/>
<accession>A0A8X6T9L7</accession>
<dbReference type="InterPro" id="IPR000591">
    <property type="entry name" value="DEP_dom"/>
</dbReference>
<reference evidence="3" key="1">
    <citation type="submission" date="2020-08" db="EMBL/GenBank/DDBJ databases">
        <title>Multicomponent nature underlies the extraordinary mechanical properties of spider dragline silk.</title>
        <authorList>
            <person name="Kono N."/>
            <person name="Nakamura H."/>
            <person name="Mori M."/>
            <person name="Yoshida Y."/>
            <person name="Ohtoshi R."/>
            <person name="Malay A.D."/>
            <person name="Moran D.A.P."/>
            <person name="Tomita M."/>
            <person name="Numata K."/>
            <person name="Arakawa K."/>
        </authorList>
    </citation>
    <scope>NUCLEOTIDE SEQUENCE</scope>
</reference>
<dbReference type="EMBL" id="BMAW01099502">
    <property type="protein sequence ID" value="GFS90366.1"/>
    <property type="molecule type" value="Genomic_DNA"/>
</dbReference>
<evidence type="ECO:0000313" key="4">
    <source>
        <dbReference type="Proteomes" id="UP000887013"/>
    </source>
</evidence>
<dbReference type="PANTHER" id="PTHR16206:SF4">
    <property type="entry name" value="PROTEIN LET-99"/>
    <property type="match status" value="1"/>
</dbReference>
<dbReference type="PANTHER" id="PTHR16206">
    <property type="entry name" value="DEP DOMAIN-CONTAINING"/>
    <property type="match status" value="1"/>
</dbReference>
<dbReference type="GO" id="GO:0035556">
    <property type="term" value="P:intracellular signal transduction"/>
    <property type="evidence" value="ECO:0007669"/>
    <property type="project" value="InterPro"/>
</dbReference>
<dbReference type="Proteomes" id="UP000887013">
    <property type="component" value="Unassembled WGS sequence"/>
</dbReference>
<proteinExistence type="predicted"/>
<feature type="compositionally biased region" description="Polar residues" evidence="1">
    <location>
        <begin position="340"/>
        <end position="366"/>
    </location>
</feature>
<dbReference type="PROSITE" id="PS50186">
    <property type="entry name" value="DEP"/>
    <property type="match status" value="1"/>
</dbReference>
<evidence type="ECO:0000259" key="2">
    <source>
        <dbReference type="PROSITE" id="PS50186"/>
    </source>
</evidence>
<evidence type="ECO:0000313" key="3">
    <source>
        <dbReference type="EMBL" id="GFS90366.1"/>
    </source>
</evidence>
<dbReference type="InterPro" id="IPR036388">
    <property type="entry name" value="WH-like_DNA-bd_sf"/>
</dbReference>
<protein>
    <submittedName>
        <fullName evidence="3">DEP domain-containing protein 1A</fullName>
    </submittedName>
</protein>
<dbReference type="SUPFAM" id="SSF46785">
    <property type="entry name" value="Winged helix' DNA-binding domain"/>
    <property type="match status" value="1"/>
</dbReference>
<dbReference type="OrthoDB" id="524326at2759"/>
<evidence type="ECO:0000256" key="1">
    <source>
        <dbReference type="SAM" id="MobiDB-lite"/>
    </source>
</evidence>
<gene>
    <name evidence="3" type="primary">depdc1a</name>
    <name evidence="3" type="ORF">NPIL_474651</name>
</gene>
<keyword evidence="4" id="KW-1185">Reference proteome</keyword>
<dbReference type="InterPro" id="IPR036390">
    <property type="entry name" value="WH_DNA-bd_sf"/>
</dbReference>
<dbReference type="SMART" id="SM00049">
    <property type="entry name" value="DEP"/>
    <property type="match status" value="1"/>
</dbReference>
<dbReference type="Gene3D" id="1.10.10.10">
    <property type="entry name" value="Winged helix-like DNA-binding domain superfamily/Winged helix DNA-binding domain"/>
    <property type="match status" value="1"/>
</dbReference>